<dbReference type="AlphaFoldDB" id="D7U3N3"/>
<name>D7U3N3_VITVI</name>
<dbReference type="HOGENOM" id="CLU_2417700_0_0_1"/>
<sequence length="92" mass="10406">MLQAWHIYFESSESKAKPTKPLLVCIPNYLTCVHRVTHHVNEPQKTSSPVAEKPHLGIYRFSKPDLGVTQKSDPTHLYSLCNKNELFVGIGC</sequence>
<protein>
    <submittedName>
        <fullName evidence="1">Uncharacterized protein</fullName>
    </submittedName>
</protein>
<evidence type="ECO:0000313" key="2">
    <source>
        <dbReference type="Proteomes" id="UP000009183"/>
    </source>
</evidence>
<accession>D7U3N3</accession>
<organism evidence="1 2">
    <name type="scientific">Vitis vinifera</name>
    <name type="common">Grape</name>
    <dbReference type="NCBI Taxonomy" id="29760"/>
    <lineage>
        <taxon>Eukaryota</taxon>
        <taxon>Viridiplantae</taxon>
        <taxon>Streptophyta</taxon>
        <taxon>Embryophyta</taxon>
        <taxon>Tracheophyta</taxon>
        <taxon>Spermatophyta</taxon>
        <taxon>Magnoliopsida</taxon>
        <taxon>eudicotyledons</taxon>
        <taxon>Gunneridae</taxon>
        <taxon>Pentapetalae</taxon>
        <taxon>rosids</taxon>
        <taxon>Vitales</taxon>
        <taxon>Vitaceae</taxon>
        <taxon>Viteae</taxon>
        <taxon>Vitis</taxon>
    </lineage>
</organism>
<keyword evidence="2" id="KW-1185">Reference proteome</keyword>
<dbReference type="EMBL" id="FN596504">
    <property type="protein sequence ID" value="CBI37352.3"/>
    <property type="molecule type" value="Genomic_DNA"/>
</dbReference>
<proteinExistence type="predicted"/>
<dbReference type="Proteomes" id="UP000009183">
    <property type="component" value="Unassembled WGS sequence, unordered"/>
</dbReference>
<reference evidence="2" key="1">
    <citation type="journal article" date="2007" name="Nature">
        <title>The grapevine genome sequence suggests ancestral hexaploidization in major angiosperm phyla.</title>
        <authorList>
            <consortium name="The French-Italian Public Consortium for Grapevine Genome Characterization."/>
            <person name="Jaillon O."/>
            <person name="Aury J.-M."/>
            <person name="Noel B."/>
            <person name="Policriti A."/>
            <person name="Clepet C."/>
            <person name="Casagrande A."/>
            <person name="Choisne N."/>
            <person name="Aubourg S."/>
            <person name="Vitulo N."/>
            <person name="Jubin C."/>
            <person name="Vezzi A."/>
            <person name="Legeai F."/>
            <person name="Hugueney P."/>
            <person name="Dasilva C."/>
            <person name="Horner D."/>
            <person name="Mica E."/>
            <person name="Jublot D."/>
            <person name="Poulain J."/>
            <person name="Bruyere C."/>
            <person name="Billault A."/>
            <person name="Segurens B."/>
            <person name="Gouyvenoux M."/>
            <person name="Ugarte E."/>
            <person name="Cattonaro F."/>
            <person name="Anthouard V."/>
            <person name="Vico V."/>
            <person name="Del Fabbro C."/>
            <person name="Alaux M."/>
            <person name="Di Gaspero G."/>
            <person name="Dumas V."/>
            <person name="Felice N."/>
            <person name="Paillard S."/>
            <person name="Juman I."/>
            <person name="Moroldo M."/>
            <person name="Scalabrin S."/>
            <person name="Canaguier A."/>
            <person name="Le Clainche I."/>
            <person name="Malacrida G."/>
            <person name="Durand E."/>
            <person name="Pesole G."/>
            <person name="Laucou V."/>
            <person name="Chatelet P."/>
            <person name="Merdinoglu D."/>
            <person name="Delledonne M."/>
            <person name="Pezzotti M."/>
            <person name="Lecharny A."/>
            <person name="Scarpelli C."/>
            <person name="Artiguenave F."/>
            <person name="Pe M.E."/>
            <person name="Valle G."/>
            <person name="Morgante M."/>
            <person name="Caboche M."/>
            <person name="Adam-Blondon A.-F."/>
            <person name="Weissenbach J."/>
            <person name="Quetier F."/>
            <person name="Wincker P."/>
        </authorList>
    </citation>
    <scope>NUCLEOTIDE SEQUENCE [LARGE SCALE GENOMIC DNA]</scope>
    <source>
        <strain evidence="2">cv. Pinot noir / PN40024</strain>
    </source>
</reference>
<evidence type="ECO:0000313" key="1">
    <source>
        <dbReference type="EMBL" id="CBI37352.3"/>
    </source>
</evidence>
<dbReference type="InParanoid" id="D7U3N3"/>
<gene>
    <name evidence="1" type="ORF">VIT_00s0229g00040</name>
</gene>
<dbReference type="PaxDb" id="29760-VIT_00s0229g00040.t01"/>